<dbReference type="Proteomes" id="UP001056132">
    <property type="component" value="Chromosome 2"/>
</dbReference>
<dbReference type="Pfam" id="PF04964">
    <property type="entry name" value="Flp_Fap"/>
    <property type="match status" value="1"/>
</dbReference>
<reference evidence="2" key="1">
    <citation type="journal article" date="2022" name="Microbiol. Resour. Announc.">
        <title>Genome Sequence of Cupriavidus campinensis Strain G5, a Member of a Bacterial Consortium Capable of Polyethylene Degradation.</title>
        <authorList>
            <person name="Schneider B."/>
            <person name="Pfeiffer F."/>
            <person name="Dyall-Smith M."/>
            <person name="Kunte H.J."/>
        </authorList>
    </citation>
    <scope>NUCLEOTIDE SEQUENCE</scope>
    <source>
        <strain evidence="2">G5</strain>
    </source>
</reference>
<dbReference type="RefSeq" id="WP_250025728.1">
    <property type="nucleotide sequence ID" value="NZ_CP097331.1"/>
</dbReference>
<evidence type="ECO:0000313" key="2">
    <source>
        <dbReference type="EMBL" id="URF07223.1"/>
    </source>
</evidence>
<evidence type="ECO:0000256" key="1">
    <source>
        <dbReference type="SAM" id="Phobius"/>
    </source>
</evidence>
<keyword evidence="1" id="KW-1133">Transmembrane helix</keyword>
<name>A0AAE9I5R0_9BURK</name>
<organism evidence="2 3">
    <name type="scientific">Cupriavidus campinensis</name>
    <dbReference type="NCBI Taxonomy" id="151783"/>
    <lineage>
        <taxon>Bacteria</taxon>
        <taxon>Pseudomonadati</taxon>
        <taxon>Pseudomonadota</taxon>
        <taxon>Betaproteobacteria</taxon>
        <taxon>Burkholderiales</taxon>
        <taxon>Burkholderiaceae</taxon>
        <taxon>Cupriavidus</taxon>
    </lineage>
</organism>
<gene>
    <name evidence="2" type="ORF">M5D45_18575</name>
</gene>
<proteinExistence type="predicted"/>
<dbReference type="AlphaFoldDB" id="A0AAE9I5R0"/>
<feature type="transmembrane region" description="Helical" evidence="1">
    <location>
        <begin position="21"/>
        <end position="40"/>
    </location>
</feature>
<accession>A0AAE9I5R0</accession>
<dbReference type="InterPro" id="IPR007047">
    <property type="entry name" value="Flp_Fap"/>
</dbReference>
<reference evidence="2" key="2">
    <citation type="submission" date="2022-05" db="EMBL/GenBank/DDBJ databases">
        <authorList>
            <person name="Kunte H.-J."/>
        </authorList>
    </citation>
    <scope>NUCLEOTIDE SEQUENCE</scope>
    <source>
        <strain evidence="2">G5</strain>
    </source>
</reference>
<protein>
    <submittedName>
        <fullName evidence="2">Flp family type IVb pilin</fullName>
    </submittedName>
</protein>
<keyword evidence="1" id="KW-0472">Membrane</keyword>
<dbReference type="EMBL" id="CP097331">
    <property type="protein sequence ID" value="URF07223.1"/>
    <property type="molecule type" value="Genomic_DNA"/>
</dbReference>
<keyword evidence="1" id="KW-0812">Transmembrane</keyword>
<evidence type="ECO:0000313" key="3">
    <source>
        <dbReference type="Proteomes" id="UP001056132"/>
    </source>
</evidence>
<dbReference type="KEGG" id="ccam:M5D45_18575"/>
<sequence>MKKNSQARFSRYQCGATAIEYGLIVGLIALGIVTGATALGDGLSQGFTQLSTKVTTLFGVKSGS</sequence>